<evidence type="ECO:0000313" key="1">
    <source>
        <dbReference type="EMBL" id="KAB2683315.1"/>
    </source>
</evidence>
<name>A0A6L3YK69_9HYPH</name>
<sequence length="133" mass="14347">MLASSMDKGATRYYSLRMLRALLFIITTISLAAASFAVQAHETRMSGMLERATLTQHMEQASSSMAACSEGESCKADAGLCAFACAGISAWLPVVRTSAKQIGLRQKYPLPPDAIFVTAAFSRNDRPPISRLL</sequence>
<dbReference type="Proteomes" id="UP000481643">
    <property type="component" value="Unassembled WGS sequence"/>
</dbReference>
<dbReference type="EMBL" id="WBVX01000016">
    <property type="protein sequence ID" value="KAB2683315.1"/>
    <property type="molecule type" value="Genomic_DNA"/>
</dbReference>
<accession>A0A6L3YK69</accession>
<reference evidence="1 2" key="1">
    <citation type="submission" date="2019-09" db="EMBL/GenBank/DDBJ databases">
        <title>Taxonomic organization of the family Brucellaceae based on a phylogenomic approach.</title>
        <authorList>
            <person name="Leclercq S."/>
            <person name="Cloeckaert A."/>
            <person name="Zygmunt M.S."/>
        </authorList>
    </citation>
    <scope>NUCLEOTIDE SEQUENCE [LARGE SCALE GENOMIC DNA]</scope>
    <source>
        <strain evidence="1 2">WS1830</strain>
    </source>
</reference>
<proteinExistence type="predicted"/>
<protein>
    <submittedName>
        <fullName evidence="1">Uncharacterized protein</fullName>
    </submittedName>
</protein>
<dbReference type="RefSeq" id="WP_151652292.1">
    <property type="nucleotide sequence ID" value="NZ_WBVX01000016.1"/>
</dbReference>
<comment type="caution">
    <text evidence="1">The sequence shown here is derived from an EMBL/GenBank/DDBJ whole genome shotgun (WGS) entry which is preliminary data.</text>
</comment>
<dbReference type="AlphaFoldDB" id="A0A6L3YK69"/>
<evidence type="ECO:0000313" key="2">
    <source>
        <dbReference type="Proteomes" id="UP000481643"/>
    </source>
</evidence>
<organism evidence="1 2">
    <name type="scientific">Brucella tritici</name>
    <dbReference type="NCBI Taxonomy" id="94626"/>
    <lineage>
        <taxon>Bacteria</taxon>
        <taxon>Pseudomonadati</taxon>
        <taxon>Pseudomonadota</taxon>
        <taxon>Alphaproteobacteria</taxon>
        <taxon>Hyphomicrobiales</taxon>
        <taxon>Brucellaceae</taxon>
        <taxon>Brucella/Ochrobactrum group</taxon>
        <taxon>Brucella</taxon>
    </lineage>
</organism>
<gene>
    <name evidence="1" type="ORF">F9L08_15835</name>
</gene>